<accession>A0A976IIL7</accession>
<evidence type="ECO:0000313" key="3">
    <source>
        <dbReference type="Proteomes" id="UP000294530"/>
    </source>
</evidence>
<organism evidence="2 3">
    <name type="scientific">Bremia lactucae</name>
    <name type="common">Lettuce downy mildew</name>
    <dbReference type="NCBI Taxonomy" id="4779"/>
    <lineage>
        <taxon>Eukaryota</taxon>
        <taxon>Sar</taxon>
        <taxon>Stramenopiles</taxon>
        <taxon>Oomycota</taxon>
        <taxon>Peronosporomycetes</taxon>
        <taxon>Peronosporales</taxon>
        <taxon>Peronosporaceae</taxon>
        <taxon>Bremia</taxon>
    </lineage>
</organism>
<dbReference type="AlphaFoldDB" id="A0A976IIL7"/>
<dbReference type="GeneID" id="94345039"/>
<name>A0A976IIL7_BRELC</name>
<comment type="caution">
    <text evidence="2">The sequence shown here is derived from an EMBL/GenBank/DDBJ whole genome shotgun (WGS) entry which is preliminary data.</text>
</comment>
<feature type="compositionally biased region" description="Basic and acidic residues" evidence="1">
    <location>
        <begin position="204"/>
        <end position="218"/>
    </location>
</feature>
<gene>
    <name evidence="2" type="ORF">CCR75_001264</name>
</gene>
<sequence length="274" mass="31504">MDILDVNEFPANLATDDSTMSLRMHEPASSLQNESDECGRYDGPQVSSHRTCVRRRHKIGKGIQLILLRKYVHCAKQFSKLPDKETTVQLLEQGYDEYYYQGGNLNERRLSYAAFLKLVRNRRSEAARQNQRGNSRCQRRTTRRYLKEQIEIRALIHELEHIRYKKPARKVHDHGHCSYLDCKRGQAVLTDASVSIAFDSSSGIRDDSTRREENESKTELCSSIKSASDSNADEVVVSRSKLNAMLQVAQETLAAQKKLLEQVRAMEQRVARMQ</sequence>
<keyword evidence="3" id="KW-1185">Reference proteome</keyword>
<feature type="region of interest" description="Disordered" evidence="1">
    <location>
        <begin position="202"/>
        <end position="224"/>
    </location>
</feature>
<dbReference type="KEGG" id="blac:94345039"/>
<dbReference type="RefSeq" id="XP_067821967.1">
    <property type="nucleotide sequence ID" value="XM_067959368.1"/>
</dbReference>
<dbReference type="EMBL" id="SHOA02000012">
    <property type="protein sequence ID" value="TDH72468.1"/>
    <property type="molecule type" value="Genomic_DNA"/>
</dbReference>
<proteinExistence type="predicted"/>
<protein>
    <submittedName>
        <fullName evidence="2">Uncharacterized protein</fullName>
    </submittedName>
</protein>
<reference evidence="2 3" key="1">
    <citation type="journal article" date="2021" name="Genome Biol.">
        <title>AFLAP: assembly-free linkage analysis pipeline using k-mers from genome sequencing data.</title>
        <authorList>
            <person name="Fletcher K."/>
            <person name="Zhang L."/>
            <person name="Gil J."/>
            <person name="Han R."/>
            <person name="Cavanaugh K."/>
            <person name="Michelmore R."/>
        </authorList>
    </citation>
    <scope>NUCLEOTIDE SEQUENCE [LARGE SCALE GENOMIC DNA]</scope>
    <source>
        <strain evidence="2 3">SF5</strain>
    </source>
</reference>
<evidence type="ECO:0000256" key="1">
    <source>
        <dbReference type="SAM" id="MobiDB-lite"/>
    </source>
</evidence>
<dbReference type="Proteomes" id="UP000294530">
    <property type="component" value="Unassembled WGS sequence"/>
</dbReference>
<evidence type="ECO:0000313" key="2">
    <source>
        <dbReference type="EMBL" id="TDH72468.1"/>
    </source>
</evidence>
<dbReference type="OrthoDB" id="105623at2759"/>